<dbReference type="AlphaFoldDB" id="S0FTV4"/>
<proteinExistence type="predicted"/>
<reference evidence="1 2" key="1">
    <citation type="journal article" date="2013" name="Genome Announc.">
        <title>Draft Genome Sequence of the Cellulolytic, Mesophilic, Anaerobic Bacterium Clostridium termitidis Strain CT1112 (DSM 5398).</title>
        <authorList>
            <person name="Lal S."/>
            <person name="Ramachandran U."/>
            <person name="Zhang X."/>
            <person name="Munir R."/>
            <person name="Sparling R."/>
            <person name="Levin D.B."/>
        </authorList>
    </citation>
    <scope>NUCLEOTIDE SEQUENCE [LARGE SCALE GENOMIC DNA]</scope>
    <source>
        <strain evidence="1 2">CT1112</strain>
    </source>
</reference>
<gene>
    <name evidence="1" type="ORF">CTER_0283</name>
</gene>
<protein>
    <recommendedName>
        <fullName evidence="3">DUF2577 domain-containing protein</fullName>
    </recommendedName>
</protein>
<keyword evidence="2" id="KW-1185">Reference proteome</keyword>
<dbReference type="EMBL" id="AORV01000015">
    <property type="protein sequence ID" value="EMS73761.1"/>
    <property type="molecule type" value="Genomic_DNA"/>
</dbReference>
<dbReference type="Proteomes" id="UP000014155">
    <property type="component" value="Unassembled WGS sequence"/>
</dbReference>
<comment type="caution">
    <text evidence="1">The sequence shown here is derived from an EMBL/GenBank/DDBJ whole genome shotgun (WGS) entry which is preliminary data.</text>
</comment>
<dbReference type="Pfam" id="PF10844">
    <property type="entry name" value="DUF2577"/>
    <property type="match status" value="1"/>
</dbReference>
<dbReference type="PATRIC" id="fig|1195236.3.peg.590"/>
<sequence length="154" mass="17521">MKTNNPYTEMLRLIQEHGAKYNPPSIRLAEVLAPPPELIIKLGDIQVDKNNILIADYLLEDYKRAYFANGRLVFKDDKLGGETEQNACQHPHPHKMKSIEADTYDYHIEGKGGEASGLWFKDTLVKGDMLAVMPTYDMQLYIILARLVRPDAFA</sequence>
<evidence type="ECO:0000313" key="2">
    <source>
        <dbReference type="Proteomes" id="UP000014155"/>
    </source>
</evidence>
<dbReference type="eggNOG" id="ENOG5033ESU">
    <property type="taxonomic scope" value="Bacteria"/>
</dbReference>
<accession>S0FTV4</accession>
<name>S0FTV4_RUMCE</name>
<organism evidence="1 2">
    <name type="scientific">Ruminiclostridium cellobioparum subsp. termitidis CT1112</name>
    <dbReference type="NCBI Taxonomy" id="1195236"/>
    <lineage>
        <taxon>Bacteria</taxon>
        <taxon>Bacillati</taxon>
        <taxon>Bacillota</taxon>
        <taxon>Clostridia</taxon>
        <taxon>Eubacteriales</taxon>
        <taxon>Oscillospiraceae</taxon>
        <taxon>Ruminiclostridium</taxon>
    </lineage>
</organism>
<evidence type="ECO:0008006" key="3">
    <source>
        <dbReference type="Google" id="ProtNLM"/>
    </source>
</evidence>
<dbReference type="STRING" id="1195236.CTER_0283"/>
<evidence type="ECO:0000313" key="1">
    <source>
        <dbReference type="EMBL" id="EMS73761.1"/>
    </source>
</evidence>
<dbReference type="InterPro" id="IPR022555">
    <property type="entry name" value="DUF2577"/>
</dbReference>
<dbReference type="RefSeq" id="WP_004623552.1">
    <property type="nucleotide sequence ID" value="NZ_AORV01000015.1"/>
</dbReference>